<comment type="caution">
    <text evidence="9">The sequence shown here is derived from an EMBL/GenBank/DDBJ whole genome shotgun (WGS) entry which is preliminary data.</text>
</comment>
<dbReference type="InterPro" id="IPR039104">
    <property type="entry name" value="6PGL"/>
</dbReference>
<proteinExistence type="inferred from homology"/>
<keyword evidence="7 9" id="KW-0378">Hydrolase</keyword>
<dbReference type="PANTHER" id="PTHR11054">
    <property type="entry name" value="6-PHOSPHOGLUCONOLACTONASE"/>
    <property type="match status" value="1"/>
</dbReference>
<comment type="function">
    <text evidence="2 7">Hydrolysis of 6-phosphogluconolactone to 6-phosphogluconate.</text>
</comment>
<evidence type="ECO:0000256" key="6">
    <source>
        <dbReference type="ARBA" id="ARBA00020337"/>
    </source>
</evidence>
<dbReference type="EC" id="3.1.1.31" evidence="5 7"/>
<name>A0A839UGS2_9HYPH</name>
<dbReference type="NCBIfam" id="TIGR01198">
    <property type="entry name" value="pgl"/>
    <property type="match status" value="1"/>
</dbReference>
<dbReference type="GO" id="GO:0006098">
    <property type="term" value="P:pentose-phosphate shunt"/>
    <property type="evidence" value="ECO:0007669"/>
    <property type="project" value="UniProtKB-UniPathway"/>
</dbReference>
<dbReference type="CDD" id="cd01400">
    <property type="entry name" value="6PGL"/>
    <property type="match status" value="1"/>
</dbReference>
<evidence type="ECO:0000256" key="1">
    <source>
        <dbReference type="ARBA" id="ARBA00000832"/>
    </source>
</evidence>
<keyword evidence="10" id="KW-1185">Reference proteome</keyword>
<protein>
    <recommendedName>
        <fullName evidence="6 7">6-phosphogluconolactonase</fullName>
        <shortName evidence="7">6PGL</shortName>
        <ecNumber evidence="5 7">3.1.1.31</ecNumber>
    </recommendedName>
</protein>
<comment type="pathway">
    <text evidence="3 7">Carbohydrate degradation; pentose phosphate pathway; D-ribulose 5-phosphate from D-glucose 6-phosphate (oxidative stage): step 2/3.</text>
</comment>
<dbReference type="InterPro" id="IPR006148">
    <property type="entry name" value="Glc/Gal-6P_isomerase"/>
</dbReference>
<dbReference type="GO" id="GO:0005975">
    <property type="term" value="P:carbohydrate metabolic process"/>
    <property type="evidence" value="ECO:0007669"/>
    <property type="project" value="UniProtKB-UniRule"/>
</dbReference>
<evidence type="ECO:0000256" key="7">
    <source>
        <dbReference type="RuleBase" id="RU365095"/>
    </source>
</evidence>
<dbReference type="RefSeq" id="WP_112551444.1">
    <property type="nucleotide sequence ID" value="NZ_JACHXN010000015.1"/>
</dbReference>
<evidence type="ECO:0000313" key="9">
    <source>
        <dbReference type="EMBL" id="MBB3147861.1"/>
    </source>
</evidence>
<evidence type="ECO:0000256" key="3">
    <source>
        <dbReference type="ARBA" id="ARBA00004961"/>
    </source>
</evidence>
<dbReference type="PANTHER" id="PTHR11054:SF0">
    <property type="entry name" value="6-PHOSPHOGLUCONOLACTONASE"/>
    <property type="match status" value="1"/>
</dbReference>
<evidence type="ECO:0000256" key="5">
    <source>
        <dbReference type="ARBA" id="ARBA00013198"/>
    </source>
</evidence>
<dbReference type="Pfam" id="PF01182">
    <property type="entry name" value="Glucosamine_iso"/>
    <property type="match status" value="1"/>
</dbReference>
<evidence type="ECO:0000256" key="2">
    <source>
        <dbReference type="ARBA" id="ARBA00002681"/>
    </source>
</evidence>
<comment type="similarity">
    <text evidence="4 7">Belongs to the glucosamine/galactosamine-6-phosphate isomerase family. 6-phosphogluconolactonase subfamily.</text>
</comment>
<sequence length="234" mass="24845">MTADPRLNSFADGNALAEALASTVAARLADAVEARGKAVLAVSGGTTPARFFKVLSLKDLPWDKITITLVDERFVPPTSDRSNQKLVTEMLLQNHAIKAKFVGLYNHAPNVEEGAKMAGQAIAGIGQPFDVVILGMGGDGHTASFFPGGDRLSDAISPDQPELVLPMHAEGAGEPRLTLTLPAIVNARFVALHIEGAGKRTTLEAALGRGATTDMPIRAILRYEPIELEIFWAP</sequence>
<gene>
    <name evidence="7" type="primary">pgl</name>
    <name evidence="9" type="ORF">FHS21_004296</name>
</gene>
<dbReference type="SUPFAM" id="SSF100950">
    <property type="entry name" value="NagB/RpiA/CoA transferase-like"/>
    <property type="match status" value="1"/>
</dbReference>
<dbReference type="UniPathway" id="UPA00115">
    <property type="reaction ID" value="UER00409"/>
</dbReference>
<reference evidence="9 10" key="1">
    <citation type="submission" date="2020-08" db="EMBL/GenBank/DDBJ databases">
        <title>Genomic Encyclopedia of Type Strains, Phase III (KMG-III): the genomes of soil and plant-associated and newly described type strains.</title>
        <authorList>
            <person name="Whitman W."/>
        </authorList>
    </citation>
    <scope>NUCLEOTIDE SEQUENCE [LARGE SCALE GENOMIC DNA]</scope>
    <source>
        <strain evidence="9 10">CECT 7015</strain>
    </source>
</reference>
<dbReference type="Proteomes" id="UP000554520">
    <property type="component" value="Unassembled WGS sequence"/>
</dbReference>
<accession>A0A839UGS2</accession>
<dbReference type="Gene3D" id="3.40.50.1360">
    <property type="match status" value="1"/>
</dbReference>
<organism evidence="9 10">
    <name type="scientific">Phyllobacterium trifolii</name>
    <dbReference type="NCBI Taxonomy" id="300193"/>
    <lineage>
        <taxon>Bacteria</taxon>
        <taxon>Pseudomonadati</taxon>
        <taxon>Pseudomonadota</taxon>
        <taxon>Alphaproteobacteria</taxon>
        <taxon>Hyphomicrobiales</taxon>
        <taxon>Phyllobacteriaceae</taxon>
        <taxon>Phyllobacterium</taxon>
    </lineage>
</organism>
<dbReference type="GO" id="GO:0017057">
    <property type="term" value="F:6-phosphogluconolactonase activity"/>
    <property type="evidence" value="ECO:0007669"/>
    <property type="project" value="UniProtKB-UniRule"/>
</dbReference>
<comment type="catalytic activity">
    <reaction evidence="1 7">
        <text>6-phospho-D-glucono-1,5-lactone + H2O = 6-phospho-D-gluconate + H(+)</text>
        <dbReference type="Rhea" id="RHEA:12556"/>
        <dbReference type="ChEBI" id="CHEBI:15377"/>
        <dbReference type="ChEBI" id="CHEBI:15378"/>
        <dbReference type="ChEBI" id="CHEBI:57955"/>
        <dbReference type="ChEBI" id="CHEBI:58759"/>
        <dbReference type="EC" id="3.1.1.31"/>
    </reaction>
</comment>
<evidence type="ECO:0000313" key="10">
    <source>
        <dbReference type="Proteomes" id="UP000554520"/>
    </source>
</evidence>
<dbReference type="InterPro" id="IPR005900">
    <property type="entry name" value="6-phosphogluconolactonase_DevB"/>
</dbReference>
<dbReference type="InterPro" id="IPR037171">
    <property type="entry name" value="NagB/RpiA_transferase-like"/>
</dbReference>
<feature type="domain" description="Glucosamine/galactosamine-6-phosphate isomerase" evidence="8">
    <location>
        <begin position="12"/>
        <end position="221"/>
    </location>
</feature>
<evidence type="ECO:0000259" key="8">
    <source>
        <dbReference type="Pfam" id="PF01182"/>
    </source>
</evidence>
<dbReference type="AlphaFoldDB" id="A0A839UGS2"/>
<evidence type="ECO:0000256" key="4">
    <source>
        <dbReference type="ARBA" id="ARBA00010662"/>
    </source>
</evidence>
<dbReference type="EMBL" id="JACHXN010000015">
    <property type="protein sequence ID" value="MBB3147861.1"/>
    <property type="molecule type" value="Genomic_DNA"/>
</dbReference>